<keyword evidence="1" id="KW-0812">Transmembrane</keyword>
<organism evidence="2 3">
    <name type="scientific">Deinococcus multiflagellatus</name>
    <dbReference type="NCBI Taxonomy" id="1656887"/>
    <lineage>
        <taxon>Bacteria</taxon>
        <taxon>Thermotogati</taxon>
        <taxon>Deinococcota</taxon>
        <taxon>Deinococci</taxon>
        <taxon>Deinococcales</taxon>
        <taxon>Deinococcaceae</taxon>
        <taxon>Deinococcus</taxon>
    </lineage>
</organism>
<feature type="transmembrane region" description="Helical" evidence="1">
    <location>
        <begin position="43"/>
        <end position="68"/>
    </location>
</feature>
<gene>
    <name evidence="2" type="ORF">ACFP90_21810</name>
</gene>
<evidence type="ECO:0000313" key="2">
    <source>
        <dbReference type="EMBL" id="MFC6662691.1"/>
    </source>
</evidence>
<reference evidence="3" key="1">
    <citation type="journal article" date="2019" name="Int. J. Syst. Evol. Microbiol.">
        <title>The Global Catalogue of Microorganisms (GCM) 10K type strain sequencing project: providing services to taxonomists for standard genome sequencing and annotation.</title>
        <authorList>
            <consortium name="The Broad Institute Genomics Platform"/>
            <consortium name="The Broad Institute Genome Sequencing Center for Infectious Disease"/>
            <person name="Wu L."/>
            <person name="Ma J."/>
        </authorList>
    </citation>
    <scope>NUCLEOTIDE SEQUENCE [LARGE SCALE GENOMIC DNA]</scope>
    <source>
        <strain evidence="3">CCUG 63830</strain>
    </source>
</reference>
<comment type="caution">
    <text evidence="2">The sequence shown here is derived from an EMBL/GenBank/DDBJ whole genome shotgun (WGS) entry which is preliminary data.</text>
</comment>
<accession>A0ABW1ZQS0</accession>
<evidence type="ECO:0008006" key="4">
    <source>
        <dbReference type="Google" id="ProtNLM"/>
    </source>
</evidence>
<sequence>MMTLALSAPGVVSTAPTNSYLASELKIAGNVVAAGAGSVALGLLALTVAPCAAAVSLGTLALFAVLSVPAFRR</sequence>
<dbReference type="RefSeq" id="WP_224612409.1">
    <property type="nucleotide sequence ID" value="NZ_JAIQXV010000026.1"/>
</dbReference>
<dbReference type="Proteomes" id="UP001596317">
    <property type="component" value="Unassembled WGS sequence"/>
</dbReference>
<keyword evidence="1" id="KW-0472">Membrane</keyword>
<dbReference type="EMBL" id="JBHSWB010000002">
    <property type="protein sequence ID" value="MFC6662691.1"/>
    <property type="molecule type" value="Genomic_DNA"/>
</dbReference>
<name>A0ABW1ZQS0_9DEIO</name>
<keyword evidence="3" id="KW-1185">Reference proteome</keyword>
<proteinExistence type="predicted"/>
<keyword evidence="1" id="KW-1133">Transmembrane helix</keyword>
<evidence type="ECO:0000256" key="1">
    <source>
        <dbReference type="SAM" id="Phobius"/>
    </source>
</evidence>
<protein>
    <recommendedName>
        <fullName evidence="4">MFS transporter</fullName>
    </recommendedName>
</protein>
<evidence type="ECO:0000313" key="3">
    <source>
        <dbReference type="Proteomes" id="UP001596317"/>
    </source>
</evidence>